<evidence type="ECO:0000256" key="2">
    <source>
        <dbReference type="ARBA" id="ARBA00022723"/>
    </source>
</evidence>
<dbReference type="PROSITE" id="PS50808">
    <property type="entry name" value="ZF_BED"/>
    <property type="match status" value="1"/>
</dbReference>
<dbReference type="GO" id="GO:0003677">
    <property type="term" value="F:DNA binding"/>
    <property type="evidence" value="ECO:0007669"/>
    <property type="project" value="UniProtKB-KW"/>
</dbReference>
<comment type="subcellular location">
    <subcellularLocation>
        <location evidence="1">Nucleus</location>
    </subcellularLocation>
</comment>
<dbReference type="AlphaFoldDB" id="A0ABD0MBM5"/>
<evidence type="ECO:0000256" key="5">
    <source>
        <dbReference type="ARBA" id="ARBA00023015"/>
    </source>
</evidence>
<keyword evidence="3 9" id="KW-0863">Zinc-finger</keyword>
<dbReference type="InterPro" id="IPR008906">
    <property type="entry name" value="HATC_C_dom"/>
</dbReference>
<dbReference type="InterPro" id="IPR012337">
    <property type="entry name" value="RNaseH-like_sf"/>
</dbReference>
<dbReference type="InterPro" id="IPR052035">
    <property type="entry name" value="ZnF_BED_domain_contain"/>
</dbReference>
<dbReference type="SUPFAM" id="SSF140996">
    <property type="entry name" value="Hermes dimerisation domain"/>
    <property type="match status" value="1"/>
</dbReference>
<feature type="domain" description="BED-type" evidence="11">
    <location>
        <begin position="11"/>
        <end position="62"/>
    </location>
</feature>
<evidence type="ECO:0000256" key="3">
    <source>
        <dbReference type="ARBA" id="ARBA00022771"/>
    </source>
</evidence>
<dbReference type="GO" id="GO:0005634">
    <property type="term" value="C:nucleus"/>
    <property type="evidence" value="ECO:0007669"/>
    <property type="project" value="UniProtKB-SubCell"/>
</dbReference>
<dbReference type="Pfam" id="PF05699">
    <property type="entry name" value="Dimer_Tnp_hAT"/>
    <property type="match status" value="1"/>
</dbReference>
<keyword evidence="4" id="KW-0862">Zinc</keyword>
<evidence type="ECO:0000313" key="13">
    <source>
        <dbReference type="Proteomes" id="UP001529510"/>
    </source>
</evidence>
<dbReference type="GO" id="GO:0009791">
    <property type="term" value="P:post-embryonic development"/>
    <property type="evidence" value="ECO:0007669"/>
    <property type="project" value="UniProtKB-ARBA"/>
</dbReference>
<protein>
    <recommendedName>
        <fullName evidence="11">BED-type domain-containing protein</fullName>
    </recommendedName>
</protein>
<evidence type="ECO:0000256" key="6">
    <source>
        <dbReference type="ARBA" id="ARBA00023125"/>
    </source>
</evidence>
<dbReference type="SMART" id="SM00614">
    <property type="entry name" value="ZnF_BED"/>
    <property type="match status" value="1"/>
</dbReference>
<keyword evidence="6" id="KW-0238">DNA-binding</keyword>
<dbReference type="Gene3D" id="1.10.10.1070">
    <property type="entry name" value="Zinc finger, BED domain-containing"/>
    <property type="match status" value="1"/>
</dbReference>
<evidence type="ECO:0000256" key="10">
    <source>
        <dbReference type="SAM" id="MobiDB-lite"/>
    </source>
</evidence>
<keyword evidence="2" id="KW-0479">Metal-binding</keyword>
<keyword evidence="5" id="KW-0805">Transcription regulation</keyword>
<sequence length="616" mass="69590">MAASNAAAVRTKTSKVWEHFSLDTANKKITCMVCKAVLAYHGSTSVMHEHLKRKHVGQLNETEFDSPRLKKRATMDPFLQKKQTCTPQQANALTESVLQMLIYDMRPLSMVDGAGFQQMIAQFNPDYILPSRTHFTHLMEQKYSTTFLKVKQILKEVNSSDVWTSRATEAYLGVSCHFITKDWQMKTLNLASLSLEERHTAANIMIWMEEVIEKFDILPSKIKAIVHDNGSNMVAAARLLEEKHGWSSVRCAGHTLQLIVNSALKEPSINKATGAARNLVEHFRRSELANSKLKKKQQQMNTTEHKLIQDVSTRWNSTYYMVARLLEQRWPVTATLSDPEVTPRGKHYFDLKPEQWVLLEELVQGLGPFECATIFLSGQEYATASCLPQLVKGLQQSIQQTQFETSSGKAFQAIAGKGISERWENLNTVSAERDNPLVLAAAIDPRFRKLKFISPEDGTRVQSTVEVLAIKEAKAKTGLHDDPEELQQKKRGHIPGGKSALDNLLQSDTDSLSEEEEETQEDKKIQMVRREVQMFFTEPPIAKKEDPLSWWSENEGRFPTLSNLARSLLCIPATSTPAERIFSAAGNICSQKRASLTRDHVDMLTFLNMNKLNDLA</sequence>
<dbReference type="InterPro" id="IPR036236">
    <property type="entry name" value="Znf_C2H2_sf"/>
</dbReference>
<evidence type="ECO:0000256" key="8">
    <source>
        <dbReference type="ARBA" id="ARBA00023242"/>
    </source>
</evidence>
<keyword evidence="8" id="KW-0539">Nucleus</keyword>
<gene>
    <name evidence="12" type="ORF">M9458_057161</name>
</gene>
<keyword evidence="7" id="KW-0804">Transcription</keyword>
<dbReference type="PANTHER" id="PTHR46481:SF10">
    <property type="entry name" value="ZINC FINGER BED DOMAIN-CONTAINING PROTEIN 39"/>
    <property type="match status" value="1"/>
</dbReference>
<dbReference type="SUPFAM" id="SSF57667">
    <property type="entry name" value="beta-beta-alpha zinc fingers"/>
    <property type="match status" value="1"/>
</dbReference>
<dbReference type="PANTHER" id="PTHR46481">
    <property type="entry name" value="ZINC FINGER BED DOMAIN-CONTAINING PROTEIN 4"/>
    <property type="match status" value="1"/>
</dbReference>
<evidence type="ECO:0000256" key="4">
    <source>
        <dbReference type="ARBA" id="ARBA00022833"/>
    </source>
</evidence>
<dbReference type="InterPro" id="IPR003656">
    <property type="entry name" value="Znf_BED"/>
</dbReference>
<dbReference type="EMBL" id="JAMKFB020000740">
    <property type="protein sequence ID" value="KAL0147533.1"/>
    <property type="molecule type" value="Genomic_DNA"/>
</dbReference>
<name>A0ABD0MBM5_CIRMR</name>
<dbReference type="Proteomes" id="UP001529510">
    <property type="component" value="Unassembled WGS sequence"/>
</dbReference>
<evidence type="ECO:0000313" key="12">
    <source>
        <dbReference type="EMBL" id="KAL0147533.1"/>
    </source>
</evidence>
<organism evidence="12 13">
    <name type="scientific">Cirrhinus mrigala</name>
    <name type="common">Mrigala</name>
    <dbReference type="NCBI Taxonomy" id="683832"/>
    <lineage>
        <taxon>Eukaryota</taxon>
        <taxon>Metazoa</taxon>
        <taxon>Chordata</taxon>
        <taxon>Craniata</taxon>
        <taxon>Vertebrata</taxon>
        <taxon>Euteleostomi</taxon>
        <taxon>Actinopterygii</taxon>
        <taxon>Neopterygii</taxon>
        <taxon>Teleostei</taxon>
        <taxon>Ostariophysi</taxon>
        <taxon>Cypriniformes</taxon>
        <taxon>Cyprinidae</taxon>
        <taxon>Labeoninae</taxon>
        <taxon>Labeonini</taxon>
        <taxon>Cirrhinus</taxon>
    </lineage>
</organism>
<evidence type="ECO:0000256" key="7">
    <source>
        <dbReference type="ARBA" id="ARBA00023163"/>
    </source>
</evidence>
<keyword evidence="13" id="KW-1185">Reference proteome</keyword>
<dbReference type="GO" id="GO:0008270">
    <property type="term" value="F:zinc ion binding"/>
    <property type="evidence" value="ECO:0007669"/>
    <property type="project" value="UniProtKB-KW"/>
</dbReference>
<comment type="caution">
    <text evidence="12">The sequence shown here is derived from an EMBL/GenBank/DDBJ whole genome shotgun (WGS) entry which is preliminary data.</text>
</comment>
<proteinExistence type="predicted"/>
<dbReference type="SUPFAM" id="SSF53098">
    <property type="entry name" value="Ribonuclease H-like"/>
    <property type="match status" value="1"/>
</dbReference>
<dbReference type="Pfam" id="PF02892">
    <property type="entry name" value="zf-BED"/>
    <property type="match status" value="1"/>
</dbReference>
<evidence type="ECO:0000256" key="1">
    <source>
        <dbReference type="ARBA" id="ARBA00004123"/>
    </source>
</evidence>
<evidence type="ECO:0000259" key="11">
    <source>
        <dbReference type="PROSITE" id="PS50808"/>
    </source>
</evidence>
<feature type="region of interest" description="Disordered" evidence="10">
    <location>
        <begin position="478"/>
        <end position="504"/>
    </location>
</feature>
<accession>A0ABD0MBM5</accession>
<evidence type="ECO:0000256" key="9">
    <source>
        <dbReference type="PROSITE-ProRule" id="PRU00027"/>
    </source>
</evidence>
<reference evidence="12 13" key="1">
    <citation type="submission" date="2024-05" db="EMBL/GenBank/DDBJ databases">
        <title>Genome sequencing and assembly of Indian major carp, Cirrhinus mrigala (Hamilton, 1822).</title>
        <authorList>
            <person name="Mohindra V."/>
            <person name="Chowdhury L.M."/>
            <person name="Lal K."/>
            <person name="Jena J.K."/>
        </authorList>
    </citation>
    <scope>NUCLEOTIDE SEQUENCE [LARGE SCALE GENOMIC DNA]</scope>
    <source>
        <strain evidence="12">CM1030</strain>
        <tissue evidence="12">Blood</tissue>
    </source>
</reference>